<feature type="domain" description="DUF7587" evidence="2">
    <location>
        <begin position="64"/>
        <end position="184"/>
    </location>
</feature>
<dbReference type="Proteomes" id="UP000310374">
    <property type="component" value="Unassembled WGS sequence"/>
</dbReference>
<evidence type="ECO:0000259" key="2">
    <source>
        <dbReference type="Pfam" id="PF24494"/>
    </source>
</evidence>
<proteinExistence type="predicted"/>
<dbReference type="Pfam" id="PF24494">
    <property type="entry name" value="DUF7587"/>
    <property type="match status" value="1"/>
</dbReference>
<sequence>MNYLNHYLGAGVQKPKTENLDTKPLRENRVLKAKLQGTLIIILNQAAYMLTMWHPLSGGDPKLNSTKRIVPHAFRKDIKLKRTVYDMTMTEFVENTTAHLRNAKNILSEFSSWSASPRFALSYATMHRSSSFIAIIDTEEVQKNDNNGIFHVPALQQVFGTAASMRGAIYGTYDWEYLVHGVIEGKHYQAVSFKTLCDHGLIKQLPELSDYVHAWGPYMRDLPPLVVPYTKKEMQELNKIAQLLPPNFRAAFTIALFCCKRRTSFGADLKENELSEIVDALGGRSKVPLDWNGSRSVVCDGIYDPRFQDNQQMVIVMRALSAHCWGKGARNCVMNEGNADAIMGILTEKMRSATVDCDASEESNLNNSNSSYDSGYVSQNYGGADRRRLHHLHDEQGTKPSRKSNTDEASTSDSSYGGKRTATTKK</sequence>
<protein>
    <recommendedName>
        <fullName evidence="2">DUF7587 domain-containing protein</fullName>
    </recommendedName>
</protein>
<evidence type="ECO:0000313" key="4">
    <source>
        <dbReference type="Proteomes" id="UP000310374"/>
    </source>
</evidence>
<feature type="compositionally biased region" description="Low complexity" evidence="1">
    <location>
        <begin position="362"/>
        <end position="371"/>
    </location>
</feature>
<evidence type="ECO:0000256" key="1">
    <source>
        <dbReference type="SAM" id="MobiDB-lite"/>
    </source>
</evidence>
<name>A0AB74JT51_AURPU</name>
<organism evidence="3 4">
    <name type="scientific">Aureobasidium pullulans</name>
    <name type="common">Black yeast</name>
    <name type="synonym">Pullularia pullulans</name>
    <dbReference type="NCBI Taxonomy" id="5580"/>
    <lineage>
        <taxon>Eukaryota</taxon>
        <taxon>Fungi</taxon>
        <taxon>Dikarya</taxon>
        <taxon>Ascomycota</taxon>
        <taxon>Pezizomycotina</taxon>
        <taxon>Dothideomycetes</taxon>
        <taxon>Dothideomycetidae</taxon>
        <taxon>Dothideales</taxon>
        <taxon>Saccotheciaceae</taxon>
        <taxon>Aureobasidium</taxon>
    </lineage>
</organism>
<reference evidence="3 4" key="1">
    <citation type="submission" date="2018-10" db="EMBL/GenBank/DDBJ databases">
        <title>Fifty Aureobasidium pullulans genomes reveal a recombining polyextremotolerant generalist.</title>
        <authorList>
            <person name="Gostincar C."/>
            <person name="Turk M."/>
            <person name="Zajc J."/>
            <person name="Gunde-Cimerman N."/>
        </authorList>
    </citation>
    <scope>NUCLEOTIDE SEQUENCE [LARGE SCALE GENOMIC DNA]</scope>
    <source>
        <strain evidence="3 4">EXF-10081</strain>
    </source>
</reference>
<feature type="region of interest" description="Disordered" evidence="1">
    <location>
        <begin position="357"/>
        <end position="426"/>
    </location>
</feature>
<dbReference type="AlphaFoldDB" id="A0AB74JT51"/>
<evidence type="ECO:0000313" key="3">
    <source>
        <dbReference type="EMBL" id="THX28086.1"/>
    </source>
</evidence>
<accession>A0AB74JT51</accession>
<feature type="compositionally biased region" description="Polar residues" evidence="1">
    <location>
        <begin position="372"/>
        <end position="381"/>
    </location>
</feature>
<gene>
    <name evidence="3" type="ORF">D6D12_05059</name>
</gene>
<comment type="caution">
    <text evidence="3">The sequence shown here is derived from an EMBL/GenBank/DDBJ whole genome shotgun (WGS) entry which is preliminary data.</text>
</comment>
<dbReference type="EMBL" id="QZAT01000056">
    <property type="protein sequence ID" value="THX28086.1"/>
    <property type="molecule type" value="Genomic_DNA"/>
</dbReference>
<dbReference type="InterPro" id="IPR056009">
    <property type="entry name" value="DUF7587"/>
</dbReference>